<sequence length="90" mass="9600">MTTNPTQDDIESQLCEFLRTNVLAGDVAVSPETPLSLIGVDSFALMELVLFIERRFGLELPAEALTPENIASAGALAGCCVVLLAQNRHA</sequence>
<proteinExistence type="predicted"/>
<accession>A0A2S5CGW8</accession>
<name>A0A2S5CGW8_9GAMM</name>
<organism evidence="2 3">
    <name type="scientific">Methylovulum psychrotolerans</name>
    <dbReference type="NCBI Taxonomy" id="1704499"/>
    <lineage>
        <taxon>Bacteria</taxon>
        <taxon>Pseudomonadati</taxon>
        <taxon>Pseudomonadota</taxon>
        <taxon>Gammaproteobacteria</taxon>
        <taxon>Methylococcales</taxon>
        <taxon>Methylococcaceae</taxon>
        <taxon>Methylovulum</taxon>
    </lineage>
</organism>
<dbReference type="EMBL" id="PGFZ01000016">
    <property type="protein sequence ID" value="POZ50051.1"/>
    <property type="molecule type" value="Genomic_DNA"/>
</dbReference>
<evidence type="ECO:0000259" key="1">
    <source>
        <dbReference type="PROSITE" id="PS50075"/>
    </source>
</evidence>
<dbReference type="SUPFAM" id="SSF47336">
    <property type="entry name" value="ACP-like"/>
    <property type="match status" value="1"/>
</dbReference>
<dbReference type="InterPro" id="IPR036736">
    <property type="entry name" value="ACP-like_sf"/>
</dbReference>
<dbReference type="Pfam" id="PF00550">
    <property type="entry name" value="PP-binding"/>
    <property type="match status" value="1"/>
</dbReference>
<dbReference type="Gene3D" id="1.10.1200.10">
    <property type="entry name" value="ACP-like"/>
    <property type="match status" value="1"/>
</dbReference>
<gene>
    <name evidence="2" type="ORF">AADEFJLK_04175</name>
</gene>
<comment type="caution">
    <text evidence="2">The sequence shown here is derived from an EMBL/GenBank/DDBJ whole genome shotgun (WGS) entry which is preliminary data.</text>
</comment>
<dbReference type="AlphaFoldDB" id="A0A2S5CGW8"/>
<reference evidence="2 3" key="1">
    <citation type="submission" date="2017-11" db="EMBL/GenBank/DDBJ databases">
        <title>Draft Genome Sequence of Methylobacter psychrotolerans Sph1T, an Obligate Methanotroph from Low-Temperature Environments.</title>
        <authorList>
            <person name="Oshkin I.Y."/>
            <person name="Miroshnikov K."/>
            <person name="Belova S.E."/>
            <person name="Korzhenkov A."/>
            <person name="Toshchakov S.V."/>
            <person name="Dedysh S.N."/>
        </authorList>
    </citation>
    <scope>NUCLEOTIDE SEQUENCE [LARGE SCALE GENOMIC DNA]</scope>
    <source>
        <strain evidence="2 3">Sph1</strain>
    </source>
</reference>
<dbReference type="InterPro" id="IPR009081">
    <property type="entry name" value="PP-bd_ACP"/>
</dbReference>
<feature type="domain" description="Carrier" evidence="1">
    <location>
        <begin position="4"/>
        <end position="84"/>
    </location>
</feature>
<dbReference type="Proteomes" id="UP000237423">
    <property type="component" value="Unassembled WGS sequence"/>
</dbReference>
<protein>
    <submittedName>
        <fullName evidence="2">Aminoacyl carrier protein 2</fullName>
    </submittedName>
</protein>
<evidence type="ECO:0000313" key="2">
    <source>
        <dbReference type="EMBL" id="POZ50051.1"/>
    </source>
</evidence>
<dbReference type="PROSITE" id="PS50075">
    <property type="entry name" value="CARRIER"/>
    <property type="match status" value="1"/>
</dbReference>
<evidence type="ECO:0000313" key="3">
    <source>
        <dbReference type="Proteomes" id="UP000237423"/>
    </source>
</evidence>
<dbReference type="RefSeq" id="WP_103975641.1">
    <property type="nucleotide sequence ID" value="NZ_PGFZ01000016.1"/>
</dbReference>